<feature type="binding site" evidence="21">
    <location>
        <position position="733"/>
    </location>
    <ligand>
        <name>ATP</name>
        <dbReference type="ChEBI" id="CHEBI:30616"/>
    </ligand>
</feature>
<evidence type="ECO:0000256" key="6">
    <source>
        <dbReference type="ARBA" id="ARBA00022527"/>
    </source>
</evidence>
<dbReference type="PANTHER" id="PTHR48056:SF18">
    <property type="entry name" value="NON-SPECIFIC SERINE_THREONINE PROTEIN KINASE"/>
    <property type="match status" value="1"/>
</dbReference>
<evidence type="ECO:0000259" key="24">
    <source>
        <dbReference type="PROSITE" id="PS50011"/>
    </source>
</evidence>
<dbReference type="InterPro" id="IPR032675">
    <property type="entry name" value="LRR_dom_sf"/>
</dbReference>
<dbReference type="GO" id="GO:0004674">
    <property type="term" value="F:protein serine/threonine kinase activity"/>
    <property type="evidence" value="ECO:0007669"/>
    <property type="project" value="UniProtKB-KW"/>
</dbReference>
<dbReference type="FunFam" id="3.80.10.10:FF:000129">
    <property type="entry name" value="Leucine-rich repeat receptor-like kinase"/>
    <property type="match status" value="1"/>
</dbReference>
<gene>
    <name evidence="25" type="ORF">NCGR_LOCUS42558</name>
</gene>
<evidence type="ECO:0000313" key="26">
    <source>
        <dbReference type="Proteomes" id="UP000604825"/>
    </source>
</evidence>
<dbReference type="PROSITE" id="PS00108">
    <property type="entry name" value="PROTEIN_KINASE_ST"/>
    <property type="match status" value="1"/>
</dbReference>
<dbReference type="SUPFAM" id="SSF52047">
    <property type="entry name" value="RNI-like"/>
    <property type="match status" value="1"/>
</dbReference>
<dbReference type="FunFam" id="3.80.10.10:FF:000383">
    <property type="entry name" value="Leucine-rich repeat receptor protein kinase EMS1"/>
    <property type="match status" value="2"/>
</dbReference>
<evidence type="ECO:0000256" key="9">
    <source>
        <dbReference type="ARBA" id="ARBA00022692"/>
    </source>
</evidence>
<comment type="similarity">
    <text evidence="3">Belongs to the RLP family.</text>
</comment>
<protein>
    <recommendedName>
        <fullName evidence="4">non-specific serine/threonine protein kinase</fullName>
        <ecNumber evidence="4">2.7.11.1</ecNumber>
    </recommendedName>
</protein>
<dbReference type="InterPro" id="IPR000719">
    <property type="entry name" value="Prot_kinase_dom"/>
</dbReference>
<dbReference type="EMBL" id="CAJGYO010000011">
    <property type="protein sequence ID" value="CAD6259117.1"/>
    <property type="molecule type" value="Genomic_DNA"/>
</dbReference>
<keyword evidence="7" id="KW-0433">Leucine-rich repeat</keyword>
<dbReference type="GO" id="GO:0005886">
    <property type="term" value="C:plasma membrane"/>
    <property type="evidence" value="ECO:0007669"/>
    <property type="project" value="UniProtKB-SubCell"/>
</dbReference>
<comment type="subcellular location">
    <subcellularLocation>
        <location evidence="1">Cell membrane</location>
        <topology evidence="1">Single-pass membrane protein</topology>
    </subcellularLocation>
</comment>
<dbReference type="GO" id="GO:0033612">
    <property type="term" value="F:receptor serine/threonine kinase binding"/>
    <property type="evidence" value="ECO:0007669"/>
    <property type="project" value="TreeGrafter"/>
</dbReference>
<dbReference type="FunFam" id="1.10.510.10:FF:000309">
    <property type="entry name" value="Leucine-rich repeat receptor-like protein kinase"/>
    <property type="match status" value="1"/>
</dbReference>
<evidence type="ECO:0000256" key="7">
    <source>
        <dbReference type="ARBA" id="ARBA00022614"/>
    </source>
</evidence>
<evidence type="ECO:0000256" key="23">
    <source>
        <dbReference type="SAM" id="SignalP"/>
    </source>
</evidence>
<evidence type="ECO:0000256" key="22">
    <source>
        <dbReference type="SAM" id="Phobius"/>
    </source>
</evidence>
<dbReference type="Proteomes" id="UP000604825">
    <property type="component" value="Unassembled WGS sequence"/>
</dbReference>
<evidence type="ECO:0000313" key="25">
    <source>
        <dbReference type="EMBL" id="CAD6259117.1"/>
    </source>
</evidence>
<feature type="transmembrane region" description="Helical" evidence="22">
    <location>
        <begin position="633"/>
        <end position="659"/>
    </location>
</feature>
<dbReference type="InterPro" id="IPR003591">
    <property type="entry name" value="Leu-rich_rpt_typical-subtyp"/>
</dbReference>
<accession>A0A811QJB0</accession>
<dbReference type="Gene3D" id="3.30.200.20">
    <property type="entry name" value="Phosphorylase Kinase, domain 1"/>
    <property type="match status" value="1"/>
</dbReference>
<evidence type="ECO:0000256" key="5">
    <source>
        <dbReference type="ARBA" id="ARBA00022475"/>
    </source>
</evidence>
<evidence type="ECO:0000256" key="19">
    <source>
        <dbReference type="ARBA" id="ARBA00047899"/>
    </source>
</evidence>
<evidence type="ECO:0000256" key="12">
    <source>
        <dbReference type="ARBA" id="ARBA00022741"/>
    </source>
</evidence>
<dbReference type="InterPro" id="IPR050647">
    <property type="entry name" value="Plant_LRR-RLKs"/>
</dbReference>
<evidence type="ECO:0000256" key="4">
    <source>
        <dbReference type="ARBA" id="ARBA00012513"/>
    </source>
</evidence>
<comment type="caution">
    <text evidence="25">The sequence shown here is derived from an EMBL/GenBank/DDBJ whole genome shotgun (WGS) entry which is preliminary data.</text>
</comment>
<keyword evidence="9 22" id="KW-0812">Transmembrane</keyword>
<feature type="signal peptide" evidence="23">
    <location>
        <begin position="1"/>
        <end position="22"/>
    </location>
</feature>
<evidence type="ECO:0000256" key="10">
    <source>
        <dbReference type="ARBA" id="ARBA00022729"/>
    </source>
</evidence>
<keyword evidence="17" id="KW-0675">Receptor</keyword>
<keyword evidence="12 21" id="KW-0547">Nucleotide-binding</keyword>
<dbReference type="OrthoDB" id="676979at2759"/>
<comment type="similarity">
    <text evidence="2">Belongs to the protein kinase superfamily. Ser/Thr protein kinase family.</text>
</comment>
<dbReference type="PROSITE" id="PS00107">
    <property type="entry name" value="PROTEIN_KINASE_ATP"/>
    <property type="match status" value="1"/>
</dbReference>
<evidence type="ECO:0000256" key="1">
    <source>
        <dbReference type="ARBA" id="ARBA00004162"/>
    </source>
</evidence>
<dbReference type="SMART" id="SM00220">
    <property type="entry name" value="S_TKc"/>
    <property type="match status" value="1"/>
</dbReference>
<keyword evidence="14 21" id="KW-0067">ATP-binding</keyword>
<dbReference type="FunFam" id="3.30.200.20:FF:000566">
    <property type="entry name" value="Phytosulfokine receptor 1"/>
    <property type="match status" value="1"/>
</dbReference>
<dbReference type="Pfam" id="PF13855">
    <property type="entry name" value="LRR_8"/>
    <property type="match status" value="2"/>
</dbReference>
<keyword evidence="6" id="KW-0723">Serine/threonine-protein kinase</keyword>
<dbReference type="Pfam" id="PF00069">
    <property type="entry name" value="Pkinase"/>
    <property type="match status" value="1"/>
</dbReference>
<keyword evidence="5" id="KW-1003">Cell membrane</keyword>
<reference evidence="25" key="1">
    <citation type="submission" date="2020-10" db="EMBL/GenBank/DDBJ databases">
        <authorList>
            <person name="Han B."/>
            <person name="Lu T."/>
            <person name="Zhao Q."/>
            <person name="Huang X."/>
            <person name="Zhao Y."/>
        </authorList>
    </citation>
    <scope>NUCLEOTIDE SEQUENCE</scope>
</reference>
<feature type="domain" description="Protein kinase" evidence="24">
    <location>
        <begin position="705"/>
        <end position="976"/>
    </location>
</feature>
<dbReference type="SUPFAM" id="SSF52058">
    <property type="entry name" value="L domain-like"/>
    <property type="match status" value="1"/>
</dbReference>
<keyword evidence="15 22" id="KW-1133">Transmembrane helix</keyword>
<evidence type="ECO:0000256" key="15">
    <source>
        <dbReference type="ARBA" id="ARBA00022989"/>
    </source>
</evidence>
<evidence type="ECO:0000256" key="16">
    <source>
        <dbReference type="ARBA" id="ARBA00023136"/>
    </source>
</evidence>
<dbReference type="InterPro" id="IPR001611">
    <property type="entry name" value="Leu-rich_rpt"/>
</dbReference>
<evidence type="ECO:0000256" key="13">
    <source>
        <dbReference type="ARBA" id="ARBA00022777"/>
    </source>
</evidence>
<dbReference type="EC" id="2.7.11.1" evidence="4"/>
<dbReference type="Pfam" id="PF08263">
    <property type="entry name" value="LRRNT_2"/>
    <property type="match status" value="1"/>
</dbReference>
<evidence type="ECO:0000256" key="11">
    <source>
        <dbReference type="ARBA" id="ARBA00022737"/>
    </source>
</evidence>
<evidence type="ECO:0000256" key="20">
    <source>
        <dbReference type="ARBA" id="ARBA00048679"/>
    </source>
</evidence>
<dbReference type="Pfam" id="PF00560">
    <property type="entry name" value="LRR_1"/>
    <property type="match status" value="5"/>
</dbReference>
<evidence type="ECO:0000256" key="18">
    <source>
        <dbReference type="ARBA" id="ARBA00023180"/>
    </source>
</evidence>
<evidence type="ECO:0000256" key="21">
    <source>
        <dbReference type="PROSITE-ProRule" id="PRU10141"/>
    </source>
</evidence>
<dbReference type="SMART" id="SM00369">
    <property type="entry name" value="LRR_TYP"/>
    <property type="match status" value="8"/>
</dbReference>
<dbReference type="SUPFAM" id="SSF56112">
    <property type="entry name" value="Protein kinase-like (PK-like)"/>
    <property type="match status" value="1"/>
</dbReference>
<dbReference type="FunFam" id="3.80.10.10:FF:000213">
    <property type="entry name" value="Tyrosine-sulfated glycopeptide receptor 1"/>
    <property type="match status" value="1"/>
</dbReference>
<dbReference type="InterPro" id="IPR017441">
    <property type="entry name" value="Protein_kinase_ATP_BS"/>
</dbReference>
<dbReference type="AlphaFoldDB" id="A0A811QJB0"/>
<keyword evidence="11" id="KW-0677">Repeat</keyword>
<feature type="chain" id="PRO_5032832849" description="non-specific serine/threonine protein kinase" evidence="23">
    <location>
        <begin position="23"/>
        <end position="982"/>
    </location>
</feature>
<keyword evidence="13" id="KW-0418">Kinase</keyword>
<keyword evidence="26" id="KW-1185">Reference proteome</keyword>
<dbReference type="Gene3D" id="3.80.10.10">
    <property type="entry name" value="Ribonuclease Inhibitor"/>
    <property type="match status" value="3"/>
</dbReference>
<keyword evidence="16 22" id="KW-0472">Membrane</keyword>
<name>A0A811QJB0_9POAL</name>
<keyword evidence="8" id="KW-0808">Transferase</keyword>
<evidence type="ECO:0000256" key="8">
    <source>
        <dbReference type="ARBA" id="ARBA00022679"/>
    </source>
</evidence>
<dbReference type="PANTHER" id="PTHR48056">
    <property type="entry name" value="LRR RECEPTOR-LIKE SERINE/THREONINE-PROTEIN KINASE-RELATED"/>
    <property type="match status" value="1"/>
</dbReference>
<evidence type="ECO:0000256" key="14">
    <source>
        <dbReference type="ARBA" id="ARBA00022840"/>
    </source>
</evidence>
<sequence>MGGSRWLLHFLFVSVLLHVVHSGRSLESQSCDPADLKALLAFSDALDSKPAGWGPGDASCCSWTGISCDLGRVVALDLSNKSLHGGISSAVASLDGLATLNLSRNALRGAAPEELAGLPKLRVLDLSANALSGPFPAAAAVAGGFPAIEQVNISFNSFDGPHPAFPAAANLTALDISGNIFSGGINSSALCLAPLEVLRFSGNAFSGEIPSGLSQCTALTELSLDGNCFTGNIPGDLYTLPNLRRLSLQENQLTGNLGNDLGNLSQIVQLDLSYNKFTGSIPDVFGKMRWLESVNLATNKLDGELPASLSSCPLLRVISLRNNSLSGEIAIDFNLLPKLNTFDIGTNNLSGVIPPGIAVLQHLPNLTSLVLTRNFRGGETMPVDGISGFKSMQVLVLANCLLTGVIPPWLQSLGSLNVLDISWNKLNGNIPPWLGKLDNLFYIDLSNNSFSGELPMSFTQMRSLISTNGSSERSPTEDLPLFIKRNSTGKGLQYNQVSSFPPSLILSNNLLVGPILSSFGYLVKLHVLDLSWNNFSGSIPDELSNMSSLEVLNLAHNNLNGTIPSSLTKLNFLSNFDVSYNNLTGDIPTGGQFSTFSPEDFDGNPTLCLRNSSCVAKDSSVGAAHSKKRKAALVALGLGTAVGVLLFLFCAFVIVSRIVHSRMQERNPKAVANAEDSESNSCLVLLFQNNKEFSIEDILKSTNNFDQAYIVGCGGFGLVYKSTLPDGRRVAIKRLSGDYSQIEREFQAEVETLSRAQHENLVLLQGYCKVGNDRLLIYSYMENGSLDYWLHERADSGMLLDWQKRLRIAQGSARGLAYLHMSCDPHILHRDIKSSNILLDENFEAHLADFGLARLICGYETHVTTDVVGTLGYIPPEYGQSPVATYKGDIYSFGIVLLELLTGRRPVDMCRPKGTRDVVSWVLQMKEEGRETEVFHPSIHHKDNESQLMRILDIACLCVTAAPKSRPTSQQLVAWLDNIAEG</sequence>
<proteinExistence type="inferred from homology"/>
<dbReference type="InterPro" id="IPR013210">
    <property type="entry name" value="LRR_N_plant-typ"/>
</dbReference>
<organism evidence="25 26">
    <name type="scientific">Miscanthus lutarioriparius</name>
    <dbReference type="NCBI Taxonomy" id="422564"/>
    <lineage>
        <taxon>Eukaryota</taxon>
        <taxon>Viridiplantae</taxon>
        <taxon>Streptophyta</taxon>
        <taxon>Embryophyta</taxon>
        <taxon>Tracheophyta</taxon>
        <taxon>Spermatophyta</taxon>
        <taxon>Magnoliopsida</taxon>
        <taxon>Liliopsida</taxon>
        <taxon>Poales</taxon>
        <taxon>Poaceae</taxon>
        <taxon>PACMAD clade</taxon>
        <taxon>Panicoideae</taxon>
        <taxon>Andropogonodae</taxon>
        <taxon>Andropogoneae</taxon>
        <taxon>Saccharinae</taxon>
        <taxon>Miscanthus</taxon>
    </lineage>
</organism>
<dbReference type="Gene3D" id="1.10.510.10">
    <property type="entry name" value="Transferase(Phosphotransferase) domain 1"/>
    <property type="match status" value="1"/>
</dbReference>
<dbReference type="InterPro" id="IPR008271">
    <property type="entry name" value="Ser/Thr_kinase_AS"/>
</dbReference>
<evidence type="ECO:0000256" key="17">
    <source>
        <dbReference type="ARBA" id="ARBA00023170"/>
    </source>
</evidence>
<keyword evidence="18" id="KW-0325">Glycoprotein</keyword>
<evidence type="ECO:0000256" key="3">
    <source>
        <dbReference type="ARBA" id="ARBA00009592"/>
    </source>
</evidence>
<dbReference type="InterPro" id="IPR011009">
    <property type="entry name" value="Kinase-like_dom_sf"/>
</dbReference>
<comment type="catalytic activity">
    <reaction evidence="20">
        <text>L-seryl-[protein] + ATP = O-phospho-L-seryl-[protein] + ADP + H(+)</text>
        <dbReference type="Rhea" id="RHEA:17989"/>
        <dbReference type="Rhea" id="RHEA-COMP:9863"/>
        <dbReference type="Rhea" id="RHEA-COMP:11604"/>
        <dbReference type="ChEBI" id="CHEBI:15378"/>
        <dbReference type="ChEBI" id="CHEBI:29999"/>
        <dbReference type="ChEBI" id="CHEBI:30616"/>
        <dbReference type="ChEBI" id="CHEBI:83421"/>
        <dbReference type="ChEBI" id="CHEBI:456216"/>
        <dbReference type="EC" id="2.7.11.1"/>
    </reaction>
</comment>
<keyword evidence="10 23" id="KW-0732">Signal</keyword>
<dbReference type="PROSITE" id="PS50011">
    <property type="entry name" value="PROTEIN_KINASE_DOM"/>
    <property type="match status" value="1"/>
</dbReference>
<evidence type="ECO:0000256" key="2">
    <source>
        <dbReference type="ARBA" id="ARBA00008684"/>
    </source>
</evidence>
<dbReference type="GO" id="GO:0005524">
    <property type="term" value="F:ATP binding"/>
    <property type="evidence" value="ECO:0007669"/>
    <property type="project" value="UniProtKB-UniRule"/>
</dbReference>
<comment type="catalytic activity">
    <reaction evidence="19">
        <text>L-threonyl-[protein] + ATP = O-phospho-L-threonyl-[protein] + ADP + H(+)</text>
        <dbReference type="Rhea" id="RHEA:46608"/>
        <dbReference type="Rhea" id="RHEA-COMP:11060"/>
        <dbReference type="Rhea" id="RHEA-COMP:11605"/>
        <dbReference type="ChEBI" id="CHEBI:15378"/>
        <dbReference type="ChEBI" id="CHEBI:30013"/>
        <dbReference type="ChEBI" id="CHEBI:30616"/>
        <dbReference type="ChEBI" id="CHEBI:61977"/>
        <dbReference type="ChEBI" id="CHEBI:456216"/>
        <dbReference type="EC" id="2.7.11.1"/>
    </reaction>
</comment>